<feature type="compositionally biased region" description="Basic and acidic residues" evidence="3">
    <location>
        <begin position="650"/>
        <end position="671"/>
    </location>
</feature>
<evidence type="ECO:0000256" key="1">
    <source>
        <dbReference type="ARBA" id="ARBA00022443"/>
    </source>
</evidence>
<name>A0A022W9B4_TRIRU</name>
<evidence type="ECO:0000256" key="3">
    <source>
        <dbReference type="SAM" id="MobiDB-lite"/>
    </source>
</evidence>
<accession>A0A022W9B4</accession>
<reference evidence="5" key="1">
    <citation type="submission" date="2014-02" db="EMBL/GenBank/DDBJ databases">
        <title>The Genome Sequence of Trichophyton rubrum (morphotype fischeri) CBS 288.86.</title>
        <authorList>
            <consortium name="The Broad Institute Genomics Platform"/>
            <person name="Cuomo C.A."/>
            <person name="White T.C."/>
            <person name="Graser Y."/>
            <person name="Martinez-Rossi N."/>
            <person name="Heitman J."/>
            <person name="Young S.K."/>
            <person name="Zeng Q."/>
            <person name="Gargeya S."/>
            <person name="Abouelleil A."/>
            <person name="Alvarado L."/>
            <person name="Chapman S.B."/>
            <person name="Gainer-Dewar J."/>
            <person name="Goldberg J."/>
            <person name="Griggs A."/>
            <person name="Gujja S."/>
            <person name="Hansen M."/>
            <person name="Howarth C."/>
            <person name="Imamovic A."/>
            <person name="Larimer J."/>
            <person name="Martinez D."/>
            <person name="Murphy C."/>
            <person name="Pearson M.D."/>
            <person name="Persinoti G."/>
            <person name="Poon T."/>
            <person name="Priest M."/>
            <person name="Roberts A.D."/>
            <person name="Saif S."/>
            <person name="Shea T.D."/>
            <person name="Sykes S.N."/>
            <person name="Wortman J."/>
            <person name="Nusbaum C."/>
            <person name="Birren B."/>
        </authorList>
    </citation>
    <scope>NUCLEOTIDE SEQUENCE [LARGE SCALE GENOMIC DNA]</scope>
    <source>
        <strain evidence="5">CBS 288.86</strain>
    </source>
</reference>
<dbReference type="Proteomes" id="UP000023758">
    <property type="component" value="Unassembled WGS sequence"/>
</dbReference>
<proteinExistence type="predicted"/>
<feature type="compositionally biased region" description="Polar residues" evidence="3">
    <location>
        <begin position="515"/>
        <end position="535"/>
    </location>
</feature>
<feature type="compositionally biased region" description="Polar residues" evidence="3">
    <location>
        <begin position="489"/>
        <end position="507"/>
    </location>
</feature>
<dbReference type="InterPro" id="IPR053039">
    <property type="entry name" value="Polarity_Bud-Selection_Reg"/>
</dbReference>
<feature type="compositionally biased region" description="Basic and acidic residues" evidence="3">
    <location>
        <begin position="73"/>
        <end position="89"/>
    </location>
</feature>
<feature type="compositionally biased region" description="Basic and acidic residues" evidence="3">
    <location>
        <begin position="374"/>
        <end position="384"/>
    </location>
</feature>
<dbReference type="GO" id="GO:0030950">
    <property type="term" value="P:establishment or maintenance of actin cytoskeleton polarity"/>
    <property type="evidence" value="ECO:0007669"/>
    <property type="project" value="TreeGrafter"/>
</dbReference>
<evidence type="ECO:0000259" key="4">
    <source>
        <dbReference type="PROSITE" id="PS50002"/>
    </source>
</evidence>
<feature type="compositionally biased region" description="Low complexity" evidence="3">
    <location>
        <begin position="613"/>
        <end position="641"/>
    </location>
</feature>
<dbReference type="SUPFAM" id="SSF50044">
    <property type="entry name" value="SH3-domain"/>
    <property type="match status" value="1"/>
</dbReference>
<dbReference type="PANTHER" id="PTHR47775:SF1">
    <property type="entry name" value="BUD SITE SELECTION PROTEIN 14"/>
    <property type="match status" value="1"/>
</dbReference>
<evidence type="ECO:0000313" key="5">
    <source>
        <dbReference type="EMBL" id="EZF54638.1"/>
    </source>
</evidence>
<feature type="compositionally biased region" description="Polar residues" evidence="3">
    <location>
        <begin position="13"/>
        <end position="23"/>
    </location>
</feature>
<dbReference type="InterPro" id="IPR036028">
    <property type="entry name" value="SH3-like_dom_sf"/>
</dbReference>
<feature type="region of interest" description="Disordered" evidence="3">
    <location>
        <begin position="1"/>
        <end position="137"/>
    </location>
</feature>
<dbReference type="GO" id="GO:0015630">
    <property type="term" value="C:microtubule cytoskeleton"/>
    <property type="evidence" value="ECO:0007669"/>
    <property type="project" value="TreeGrafter"/>
</dbReference>
<dbReference type="GO" id="GO:0008104">
    <property type="term" value="P:intracellular protein localization"/>
    <property type="evidence" value="ECO:0007669"/>
    <property type="project" value="TreeGrafter"/>
</dbReference>
<feature type="compositionally biased region" description="Basic and acidic residues" evidence="3">
    <location>
        <begin position="39"/>
        <end position="52"/>
    </location>
</feature>
<feature type="compositionally biased region" description="Low complexity" evidence="3">
    <location>
        <begin position="536"/>
        <end position="561"/>
    </location>
</feature>
<dbReference type="GO" id="GO:0051286">
    <property type="term" value="C:cell tip"/>
    <property type="evidence" value="ECO:0007669"/>
    <property type="project" value="TreeGrafter"/>
</dbReference>
<dbReference type="Gene3D" id="2.30.30.40">
    <property type="entry name" value="SH3 Domains"/>
    <property type="match status" value="1"/>
</dbReference>
<dbReference type="AlphaFoldDB" id="A0A022W9B4"/>
<dbReference type="InterPro" id="IPR001452">
    <property type="entry name" value="SH3_domain"/>
</dbReference>
<organism evidence="5">
    <name type="scientific">Trichophyton rubrum CBS 288.86</name>
    <dbReference type="NCBI Taxonomy" id="1215330"/>
    <lineage>
        <taxon>Eukaryota</taxon>
        <taxon>Fungi</taxon>
        <taxon>Dikarya</taxon>
        <taxon>Ascomycota</taxon>
        <taxon>Pezizomycotina</taxon>
        <taxon>Eurotiomycetes</taxon>
        <taxon>Eurotiomycetidae</taxon>
        <taxon>Onygenales</taxon>
        <taxon>Arthrodermataceae</taxon>
        <taxon>Trichophyton</taxon>
    </lineage>
</organism>
<dbReference type="PANTHER" id="PTHR47775">
    <property type="entry name" value="BUD SITE SELECTION PROTEIN 14"/>
    <property type="match status" value="1"/>
</dbReference>
<feature type="compositionally biased region" description="Polar residues" evidence="3">
    <location>
        <begin position="672"/>
        <end position="691"/>
    </location>
</feature>
<dbReference type="HOGENOM" id="CLU_010627_1_0_1"/>
<dbReference type="PROSITE" id="PS50002">
    <property type="entry name" value="SH3"/>
    <property type="match status" value="1"/>
</dbReference>
<evidence type="ECO:0000256" key="2">
    <source>
        <dbReference type="PROSITE-ProRule" id="PRU00192"/>
    </source>
</evidence>
<feature type="region of interest" description="Disordered" evidence="3">
    <location>
        <begin position="261"/>
        <end position="716"/>
    </location>
</feature>
<protein>
    <recommendedName>
        <fullName evidence="4">SH3 domain-containing protein</fullName>
    </recommendedName>
</protein>
<dbReference type="FunFam" id="2.30.30.40:FF:000035">
    <property type="entry name" value="SH3 domain containing protein"/>
    <property type="match status" value="1"/>
</dbReference>
<feature type="compositionally biased region" description="Acidic residues" evidence="3">
    <location>
        <begin position="110"/>
        <end position="127"/>
    </location>
</feature>
<dbReference type="SMART" id="SM00326">
    <property type="entry name" value="SH3"/>
    <property type="match status" value="1"/>
</dbReference>
<dbReference type="EMBL" id="KK207780">
    <property type="protein sequence ID" value="EZF54638.1"/>
    <property type="molecule type" value="Genomic_DNA"/>
</dbReference>
<feature type="compositionally biased region" description="Basic and acidic residues" evidence="3">
    <location>
        <begin position="335"/>
        <end position="349"/>
    </location>
</feature>
<feature type="compositionally biased region" description="Polar residues" evidence="3">
    <location>
        <begin position="700"/>
        <end position="715"/>
    </location>
</feature>
<feature type="compositionally biased region" description="Basic and acidic residues" evidence="3">
    <location>
        <begin position="306"/>
        <end position="319"/>
    </location>
</feature>
<dbReference type="OrthoDB" id="196165at2759"/>
<feature type="compositionally biased region" description="Basic and acidic residues" evidence="3">
    <location>
        <begin position="392"/>
        <end position="429"/>
    </location>
</feature>
<feature type="compositionally biased region" description="Basic and acidic residues" evidence="3">
    <location>
        <begin position="576"/>
        <end position="586"/>
    </location>
</feature>
<sequence>MTRPQMIRADTIDLQNRQSPSTQDHARKPGGASAADGRNGAHQDQSLRKVEQEAQDEMSKGPLGSDGNSQVYSHRDELEVYREHDEADGSKPNGLANGDMSHESRNGSSTEEEMEGDEDDQDLDDDMMDKISSSPSIDDEDIDFEFVYALHTFIATVEGQANATKGDTMVLLDDSNSYWWLVRVVKDGSIGYLPAEHIETPTERLARLNKHRNIDLSATMLGDNAEKSKNPLRIAMRRRHGKTVTFNEPLCFEAQEVPIDYSTGSEEEEEHFLEDDEEDEDEDEEEEEHEIHEKSAHTKQQQQQDASRKDEDMEIEPLRPKQQQKDTAGLQEHQSVQEHQSEHKDSLDEHNDDLDKDFQPGRSRNGVVRNTDSFFKDDTLETKKISLTPNLLRDDSITTQQPDKDSRVRGSFESYDKASPGDKNKDDKKRKEKKPGMLSGLFKRRDRKTKATDDDDDQEKISEESIRSSTPTSTMGDYGRDGSKPAVTLQRTPSKLQKTPPGEQQGSAARHENGRSTSRQEVAAPQSPSATKQTFQSHGQQQQQHQQPQQRPQPRSSSAQGTRVRSPEVLRPLTNKQDRSIQERPEPNLSLVKEPRGSSESAPDASVHPPANQAQHQYSSSQTSTYSTHSSKKSASISHAADPAQQGRELNNHYDDTFEDQHSLSHDKDQYSSKPTRSPSPTVSPAFSQDPTLEDDRSQEQSVSPSTSILPTWNDSGLRAYMDDGSDIRDLLTIVHDKSNVPAAGPDHPLIGSLFREESKALNDMSSRLDDMLNSWLSKSSLSP</sequence>
<feature type="domain" description="SH3" evidence="4">
    <location>
        <begin position="142"/>
        <end position="203"/>
    </location>
</feature>
<keyword evidence="1 2" id="KW-0728">SH3 domain</keyword>
<feature type="compositionally biased region" description="Acidic residues" evidence="3">
    <location>
        <begin position="265"/>
        <end position="288"/>
    </location>
</feature>
<gene>
    <name evidence="5" type="ORF">H103_02620</name>
</gene>
<dbReference type="Pfam" id="PF00018">
    <property type="entry name" value="SH3_1"/>
    <property type="match status" value="1"/>
</dbReference>